<comment type="caution">
    <text evidence="2">The sequence shown here is derived from an EMBL/GenBank/DDBJ whole genome shotgun (WGS) entry which is preliminary data.</text>
</comment>
<organism evidence="2 3">
    <name type="scientific">Virgisporangium aurantiacum</name>
    <dbReference type="NCBI Taxonomy" id="175570"/>
    <lineage>
        <taxon>Bacteria</taxon>
        <taxon>Bacillati</taxon>
        <taxon>Actinomycetota</taxon>
        <taxon>Actinomycetes</taxon>
        <taxon>Micromonosporales</taxon>
        <taxon>Micromonosporaceae</taxon>
        <taxon>Virgisporangium</taxon>
    </lineage>
</organism>
<protein>
    <submittedName>
        <fullName evidence="2">Uncharacterized protein</fullName>
    </submittedName>
</protein>
<accession>A0A8J3ZNK2</accession>
<evidence type="ECO:0000313" key="3">
    <source>
        <dbReference type="Proteomes" id="UP000612585"/>
    </source>
</evidence>
<sequence>MRFVPSGFRDLRLRMKRTLSLGGSPEIAGLGVRRVECISGNLAFYRAVGPEPSDTRRFTTTPTSLRSGTKP</sequence>
<dbReference type="EMBL" id="BOPG01000142">
    <property type="protein sequence ID" value="GIJ64958.1"/>
    <property type="molecule type" value="Genomic_DNA"/>
</dbReference>
<keyword evidence="3" id="KW-1185">Reference proteome</keyword>
<gene>
    <name evidence="2" type="ORF">Vau01_124740</name>
</gene>
<evidence type="ECO:0000313" key="2">
    <source>
        <dbReference type="EMBL" id="GIJ64958.1"/>
    </source>
</evidence>
<proteinExistence type="predicted"/>
<name>A0A8J3ZNK2_9ACTN</name>
<dbReference type="Proteomes" id="UP000612585">
    <property type="component" value="Unassembled WGS sequence"/>
</dbReference>
<evidence type="ECO:0000256" key="1">
    <source>
        <dbReference type="SAM" id="MobiDB-lite"/>
    </source>
</evidence>
<dbReference type="AlphaFoldDB" id="A0A8J3ZNK2"/>
<feature type="compositionally biased region" description="Polar residues" evidence="1">
    <location>
        <begin position="58"/>
        <end position="71"/>
    </location>
</feature>
<feature type="region of interest" description="Disordered" evidence="1">
    <location>
        <begin position="49"/>
        <end position="71"/>
    </location>
</feature>
<reference evidence="2" key="1">
    <citation type="submission" date="2021-01" db="EMBL/GenBank/DDBJ databases">
        <title>Whole genome shotgun sequence of Virgisporangium aurantiacum NBRC 16421.</title>
        <authorList>
            <person name="Komaki H."/>
            <person name="Tamura T."/>
        </authorList>
    </citation>
    <scope>NUCLEOTIDE SEQUENCE</scope>
    <source>
        <strain evidence="2">NBRC 16421</strain>
    </source>
</reference>